<dbReference type="InterPro" id="IPR011989">
    <property type="entry name" value="ARM-like"/>
</dbReference>
<feature type="domain" description="Serine aminopeptidase S33" evidence="5">
    <location>
        <begin position="1201"/>
        <end position="1314"/>
    </location>
</feature>
<dbReference type="InterPro" id="IPR057546">
    <property type="entry name" value="HEAT_GCN1"/>
</dbReference>
<dbReference type="GO" id="GO:0010265">
    <property type="term" value="P:SCF complex assembly"/>
    <property type="evidence" value="ECO:0007669"/>
    <property type="project" value="InterPro"/>
</dbReference>
<dbReference type="SUPFAM" id="SSF48371">
    <property type="entry name" value="ARM repeat"/>
    <property type="match status" value="1"/>
</dbReference>
<evidence type="ECO:0000259" key="5">
    <source>
        <dbReference type="Pfam" id="PF12146"/>
    </source>
</evidence>
<feature type="domain" description="Stalled ribosome sensor GCN1-like HEAT repeats region" evidence="6">
    <location>
        <begin position="9"/>
        <end position="110"/>
    </location>
</feature>
<dbReference type="Pfam" id="PF12146">
    <property type="entry name" value="Hydrolase_4"/>
    <property type="match status" value="1"/>
</dbReference>
<evidence type="ECO:0000313" key="7">
    <source>
        <dbReference type="EMBL" id="KAI1720840.1"/>
    </source>
</evidence>
<keyword evidence="8" id="KW-1185">Reference proteome</keyword>
<dbReference type="EMBL" id="JAKKPZ010000005">
    <property type="protein sequence ID" value="KAI1720840.1"/>
    <property type="molecule type" value="Genomic_DNA"/>
</dbReference>
<evidence type="ECO:0000259" key="4">
    <source>
        <dbReference type="Pfam" id="PF08623"/>
    </source>
</evidence>
<comment type="caution">
    <text evidence="7">The sequence shown here is derived from an EMBL/GenBank/DDBJ whole genome shotgun (WGS) entry which is preliminary data.</text>
</comment>
<organism evidence="7 8">
    <name type="scientific">Ditylenchus destructor</name>
    <dbReference type="NCBI Taxonomy" id="166010"/>
    <lineage>
        <taxon>Eukaryota</taxon>
        <taxon>Metazoa</taxon>
        <taxon>Ecdysozoa</taxon>
        <taxon>Nematoda</taxon>
        <taxon>Chromadorea</taxon>
        <taxon>Rhabditida</taxon>
        <taxon>Tylenchina</taxon>
        <taxon>Tylenchomorpha</taxon>
        <taxon>Sphaerularioidea</taxon>
        <taxon>Anguinidae</taxon>
        <taxon>Anguininae</taxon>
        <taxon>Ditylenchus</taxon>
    </lineage>
</organism>
<keyword evidence="2" id="KW-0677">Repeat</keyword>
<evidence type="ECO:0000259" key="6">
    <source>
        <dbReference type="Pfam" id="PF23271"/>
    </source>
</evidence>
<reference evidence="7" key="1">
    <citation type="submission" date="2022-01" db="EMBL/GenBank/DDBJ databases">
        <title>Genome Sequence Resource for Two Populations of Ditylenchus destructor, the Migratory Endoparasitic Phytonematode.</title>
        <authorList>
            <person name="Zhang H."/>
            <person name="Lin R."/>
            <person name="Xie B."/>
        </authorList>
    </citation>
    <scope>NUCLEOTIDE SEQUENCE</scope>
    <source>
        <strain evidence="7">BazhouSP</strain>
    </source>
</reference>
<dbReference type="Proteomes" id="UP001201812">
    <property type="component" value="Unassembled WGS sequence"/>
</dbReference>
<evidence type="ECO:0000256" key="1">
    <source>
        <dbReference type="ARBA" id="ARBA00007657"/>
    </source>
</evidence>
<dbReference type="Gene3D" id="3.40.50.1820">
    <property type="entry name" value="alpha/beta hydrolase"/>
    <property type="match status" value="1"/>
</dbReference>
<keyword evidence="3" id="KW-0833">Ubl conjugation pathway</keyword>
<dbReference type="InterPro" id="IPR016024">
    <property type="entry name" value="ARM-type_fold"/>
</dbReference>
<evidence type="ECO:0000256" key="2">
    <source>
        <dbReference type="ARBA" id="ARBA00022737"/>
    </source>
</evidence>
<dbReference type="InterPro" id="IPR013932">
    <property type="entry name" value="TATA-bd_TIP120"/>
</dbReference>
<protein>
    <submittedName>
        <fullName evidence="7">TATA-binding protein interacting (TIP20) domain-containing protein</fullName>
    </submittedName>
</protein>
<evidence type="ECO:0000256" key="3">
    <source>
        <dbReference type="ARBA" id="ARBA00022786"/>
    </source>
</evidence>
<name>A0AAD4NDM5_9BILA</name>
<dbReference type="Pfam" id="PF23271">
    <property type="entry name" value="HEAT_GCN1"/>
    <property type="match status" value="1"/>
</dbReference>
<sequence>MSTTFSYQVSNLLEKMSSPDKDFRFMATNDLMAELQKDAITLDDDTERKVVKTLLKLLDDKNGEVQNLAVRCLAPLVHKIKTQQLETMVDTLCQNMESQNDRLRDVSSIALKTVMAELPGGASATSVQCVRRVIPRLTEGLCVENKTDASVKLEILDILNNVIKRFGRSFGLNFEEIERAVFLQLEKERQALRKRSIHTLGALVDVVPNDHYDRIVQKVVNGCTENAKNTNNLRTYVSAATSICRNSPARFANFLPNITYHPDRLYEHYNVLGPLLISRFKEREDNVKYDIFQGYTSLLKQTRVLIPEYFHQRQQAYTSSADVGGERIQLDQFQKFIHEELSANQRKIFEILGEQSPTLIRAIYAQLKGRNLKTRQQCFALLSHLLRALPGALTNSFQLMISPIQSTLNDKTADGNMKINTLQFIDVSMRTHDPKTLVPFINAITPLVVKAIQDPFYKISAEALTVTMSLIRVLRPLCAEVVVTQCDCSTHVSQIYTAIVTKLKISDVDQEVKEKTISATGLLVSIFADQKNVKLDECLPLLLERLRNEMTRYVTVKALNTIVCSPLKIAEISKILPDVLPLLADFLRKNQRTLRITTLTLLESLVSKFSQGGLESSGLIRVVKEVPSLISEQDLQISLLSLRFMTDVINAYPDQISDSLPNLFNSLITLTQSSLLQGVTLNAALGLFVALVKSPLPNKPTFEEIVDRLSAVAYESRPQLLHRQAYISIAKSVAVVAHAHADLTKANKLITKLQALLNTDSQHDSVRLFAILTLGELGRIYSTVFNSIDIEPETLIIRSFNCHLEELKTAASYALGSLAVGDLGKFLPFLLKEINENPKRQYLLLHALKEVISSESSAEASESNQVFRAGIEQIWQVLVEHCSCDEEGTRNIVAECLGKLCLIDPQRFIPDLLQRSRDLNPKVRGTAVTAVRFMITDHPLPVDEFLRPAIGQFLETMEDPDLQVRRVAIVTLNSAAHNKPKLIRDCLQSLLPSLYSETKVKKELVYEVEMGPFKHVVDDGLDLRKAAFECMYTLAEQCIDKIDVFEYMKYVENGLTDQHDIKLLTFLMLIRISSKCALQLSQRIDQFCDLIKRVPNHDRSQKLSDLVEIIRSNPDLAAMHESLERDSSMRAGVRFPFTDYNNLTLYGVLSKGRNFYLNTDAGKDSLPKLGVWHILPESLSAKFSEYNATDEEMERSLNEDHHSVVVYLHGNSFDRTTKHRCELYNVLSAMDFHILAMDYRGYGDSTGYPDENGLIEDAHTIYNYARRIAPSKNIFIWGHSMGTGVAARTVAELSASYRPPTSLVLESPFNNLEDVVRGHPFSQPIRMMPLGPYIIDKYVIEPLVQSGLVMSSDKHLERVTCPILVLHAQDDHIISVELARRLVSNTKAAQKKVTYVEFEAHRGFMHKYIHRAEELPQIIRDFFAGSQMPQRSRNRVCTESNDKDDCS</sequence>
<dbReference type="InterPro" id="IPR029058">
    <property type="entry name" value="AB_hydrolase_fold"/>
</dbReference>
<gene>
    <name evidence="7" type="ORF">DdX_05087</name>
</gene>
<dbReference type="Gene3D" id="1.25.10.10">
    <property type="entry name" value="Leucine-rich Repeat Variant"/>
    <property type="match status" value="2"/>
</dbReference>
<dbReference type="PANTHER" id="PTHR12696">
    <property type="entry name" value="TIP120"/>
    <property type="match status" value="1"/>
</dbReference>
<comment type="similarity">
    <text evidence="1">Belongs to the CAND family.</text>
</comment>
<feature type="domain" description="TATA-binding protein interacting (TIP20)" evidence="4">
    <location>
        <begin position="982"/>
        <end position="1096"/>
    </location>
</feature>
<evidence type="ECO:0000313" key="8">
    <source>
        <dbReference type="Proteomes" id="UP001201812"/>
    </source>
</evidence>
<dbReference type="Pfam" id="PF25782">
    <property type="entry name" value="TPR_CAND1"/>
    <property type="match status" value="1"/>
</dbReference>
<accession>A0AAD4NDM5</accession>
<dbReference type="SUPFAM" id="SSF53474">
    <property type="entry name" value="alpha/beta-Hydrolases"/>
    <property type="match status" value="1"/>
</dbReference>
<proteinExistence type="inferred from homology"/>
<dbReference type="InterPro" id="IPR022742">
    <property type="entry name" value="Hydrolase_4"/>
</dbReference>
<dbReference type="InterPro" id="IPR039852">
    <property type="entry name" value="CAND1/CAND2"/>
</dbReference>
<dbReference type="Pfam" id="PF08623">
    <property type="entry name" value="TIP120"/>
    <property type="match status" value="1"/>
</dbReference>